<feature type="compositionally biased region" description="Basic and acidic residues" evidence="2">
    <location>
        <begin position="649"/>
        <end position="661"/>
    </location>
</feature>
<evidence type="ECO:0000256" key="2">
    <source>
        <dbReference type="SAM" id="MobiDB-lite"/>
    </source>
</evidence>
<reference evidence="4" key="1">
    <citation type="journal article" date="2023" name="Commun. Biol.">
        <title>Genome analysis of Parmales, the sister group of diatoms, reveals the evolutionary specialization of diatoms from phago-mixotrophs to photoautotrophs.</title>
        <authorList>
            <person name="Ban H."/>
            <person name="Sato S."/>
            <person name="Yoshikawa S."/>
            <person name="Yamada K."/>
            <person name="Nakamura Y."/>
            <person name="Ichinomiya M."/>
            <person name="Sato N."/>
            <person name="Blanc-Mathieu R."/>
            <person name="Endo H."/>
            <person name="Kuwata A."/>
            <person name="Ogata H."/>
        </authorList>
    </citation>
    <scope>NUCLEOTIDE SEQUENCE [LARGE SCALE GENOMIC DNA]</scope>
    <source>
        <strain evidence="4">NIES 3701</strain>
    </source>
</reference>
<keyword evidence="4" id="KW-1185">Reference proteome</keyword>
<feature type="region of interest" description="Disordered" evidence="2">
    <location>
        <begin position="607"/>
        <end position="677"/>
    </location>
</feature>
<feature type="region of interest" description="Disordered" evidence="2">
    <location>
        <begin position="495"/>
        <end position="524"/>
    </location>
</feature>
<name>A0A9W7B7Z3_9STRA</name>
<feature type="region of interest" description="Disordered" evidence="2">
    <location>
        <begin position="717"/>
        <end position="762"/>
    </location>
</feature>
<evidence type="ECO:0000313" key="3">
    <source>
        <dbReference type="EMBL" id="GMH81250.1"/>
    </source>
</evidence>
<evidence type="ECO:0000256" key="1">
    <source>
        <dbReference type="SAM" id="Coils"/>
    </source>
</evidence>
<gene>
    <name evidence="3" type="ORF">TrST_g11788</name>
</gene>
<feature type="region of interest" description="Disordered" evidence="2">
    <location>
        <begin position="79"/>
        <end position="106"/>
    </location>
</feature>
<proteinExistence type="predicted"/>
<dbReference type="Proteomes" id="UP001165085">
    <property type="component" value="Unassembled WGS sequence"/>
</dbReference>
<feature type="region of interest" description="Disordered" evidence="2">
    <location>
        <begin position="1"/>
        <end position="21"/>
    </location>
</feature>
<protein>
    <submittedName>
        <fullName evidence="3">Uncharacterized protein</fullName>
    </submittedName>
</protein>
<dbReference type="AlphaFoldDB" id="A0A9W7B7Z3"/>
<evidence type="ECO:0000313" key="4">
    <source>
        <dbReference type="Proteomes" id="UP001165085"/>
    </source>
</evidence>
<accession>A0A9W7B7Z3</accession>
<feature type="coiled-coil region" evidence="1">
    <location>
        <begin position="248"/>
        <end position="332"/>
    </location>
</feature>
<feature type="compositionally biased region" description="Polar residues" evidence="2">
    <location>
        <begin position="1"/>
        <end position="14"/>
    </location>
</feature>
<organism evidence="3 4">
    <name type="scientific">Triparma strigata</name>
    <dbReference type="NCBI Taxonomy" id="1606541"/>
    <lineage>
        <taxon>Eukaryota</taxon>
        <taxon>Sar</taxon>
        <taxon>Stramenopiles</taxon>
        <taxon>Ochrophyta</taxon>
        <taxon>Bolidophyceae</taxon>
        <taxon>Parmales</taxon>
        <taxon>Triparmaceae</taxon>
        <taxon>Triparma</taxon>
    </lineage>
</organism>
<dbReference type="OrthoDB" id="194120at2759"/>
<dbReference type="EMBL" id="BRXY01000255">
    <property type="protein sequence ID" value="GMH81250.1"/>
    <property type="molecule type" value="Genomic_DNA"/>
</dbReference>
<feature type="compositionally biased region" description="Polar residues" evidence="2">
    <location>
        <begin position="504"/>
        <end position="520"/>
    </location>
</feature>
<sequence>MSMFHRQNPQQRKTTIPWIPNGSVSSKHISYKINDPRHPDYGKRFEGGGQVNTRTDNFTDESSFAQSSIHSQATLQKKYKGLSGGPERRPVRPESPQLSLTMSEQADFDEHKRATASAMKSTTAHRKYGMVSMRSSAALMNKKVMQSFHSRLESCLDKFDQHTLETREQLYKRVEEETSSAIEAMEEEVASIQKEVGLKYRAEEAAAREEVMAKAMSSLELQFEDKERELIRRLEAEGPDVIARQIAHEEMQKTIKSTEVRIQEEHRKNLEQGALSRLKEREAQLNQQRDSIIREMEEDKQQRMKELSEKLSRDAKNQISAYRLELENLREARTTSARTKEAAKTAEVVQGLKQRFIEQADEELKLASVGAEEEETYALKQVADEIARFQALKATEITTNARAHRAETLPGMAIELEERAEGIERHFRMGLMSEDTKEETELVNAAIEELTGHVNGATEAVVSDNEQFVTHITDAFHKARATVLKARAQYLKIPTPSGGRVEDSLNSSMDVRASNPSGDSSEMGVGQISIKELTAEFEQLRQKYLTIGTRTTDAAVENLLLQHEVKASRVRRAENLKNGLSANMNSLHTSCPSCKPLMEANLELQRVASKKRQQRSGRRDSNTFNFGGGSFRNDMSDVRRDYNMTPDLIRSKYGGDGRDGSSRGGVDDDDISISSTESSREADFVKRFLGKVTKNSTTLRGTIARLGPVAKFGESPLESTASRFRESSKASKGGGGRGRRREPSTPFDEMISGTLSTSGLESHLNVRQKQKEDQRLVKQLLETTVGDSEGGGGGAVSANTSALTEDRSALDFMGLEDEGEGVVAGGNRSRNDDSFEAGRAAVIAPGLSDKKVAKWIDGNGSSSSDEEE</sequence>
<comment type="caution">
    <text evidence="3">The sequence shown here is derived from an EMBL/GenBank/DDBJ whole genome shotgun (WGS) entry which is preliminary data.</text>
</comment>
<keyword evidence="1" id="KW-0175">Coiled coil</keyword>